<comment type="similarity">
    <text evidence="1 5">Belongs to the protein sulfotransferase family.</text>
</comment>
<evidence type="ECO:0000256" key="4">
    <source>
        <dbReference type="ARBA" id="ARBA00048460"/>
    </source>
</evidence>
<dbReference type="GO" id="GO:0008476">
    <property type="term" value="F:protein-tyrosine sulfotransferase activity"/>
    <property type="evidence" value="ECO:0007669"/>
    <property type="project" value="UniProtKB-EC"/>
</dbReference>
<dbReference type="InterPro" id="IPR027417">
    <property type="entry name" value="P-loop_NTPase"/>
</dbReference>
<keyword evidence="6" id="KW-1133">Transmembrane helix</keyword>
<keyword evidence="7" id="KW-1185">Reference proteome</keyword>
<proteinExistence type="inferred from homology"/>
<reference evidence="8" key="1">
    <citation type="submission" date="2019-09" db="UniProtKB">
        <authorList>
            <consortium name="WormBaseParasite"/>
        </authorList>
    </citation>
    <scope>IDENTIFICATION</scope>
</reference>
<evidence type="ECO:0000256" key="1">
    <source>
        <dbReference type="ARBA" id="ARBA00009988"/>
    </source>
</evidence>
<evidence type="ECO:0000256" key="2">
    <source>
        <dbReference type="ARBA" id="ARBA00013262"/>
    </source>
</evidence>
<dbReference type="Proteomes" id="UP000050761">
    <property type="component" value="Unassembled WGS sequence"/>
</dbReference>
<keyword evidence="6" id="KW-0472">Membrane</keyword>
<evidence type="ECO:0000313" key="7">
    <source>
        <dbReference type="Proteomes" id="UP000050761"/>
    </source>
</evidence>
<keyword evidence="6" id="KW-0812">Transmembrane</keyword>
<dbReference type="PANTHER" id="PTHR12788:SF10">
    <property type="entry name" value="PROTEIN-TYROSINE SULFOTRANSFERASE"/>
    <property type="match status" value="1"/>
</dbReference>
<dbReference type="Pfam" id="PF13469">
    <property type="entry name" value="Sulfotransfer_3"/>
    <property type="match status" value="1"/>
</dbReference>
<feature type="transmembrane region" description="Helical" evidence="6">
    <location>
        <begin position="213"/>
        <end position="233"/>
    </location>
</feature>
<evidence type="ECO:0000313" key="8">
    <source>
        <dbReference type="WBParaSite" id="HPBE_0002471201-mRNA-1"/>
    </source>
</evidence>
<dbReference type="SUPFAM" id="SSF52540">
    <property type="entry name" value="P-loop containing nucleoside triphosphate hydrolases"/>
    <property type="match status" value="1"/>
</dbReference>
<dbReference type="PANTHER" id="PTHR12788">
    <property type="entry name" value="PROTEIN-TYROSINE SULFOTRANSFERASE 2"/>
    <property type="match status" value="1"/>
</dbReference>
<dbReference type="InterPro" id="IPR026634">
    <property type="entry name" value="TPST-like"/>
</dbReference>
<keyword evidence="3 5" id="KW-0808">Transferase</keyword>
<evidence type="ECO:0000256" key="6">
    <source>
        <dbReference type="SAM" id="Phobius"/>
    </source>
</evidence>
<dbReference type="Gene3D" id="3.40.50.300">
    <property type="entry name" value="P-loop containing nucleotide triphosphate hydrolases"/>
    <property type="match status" value="1"/>
</dbReference>
<evidence type="ECO:0000256" key="3">
    <source>
        <dbReference type="ARBA" id="ARBA00022679"/>
    </source>
</evidence>
<evidence type="ECO:0000256" key="5">
    <source>
        <dbReference type="RuleBase" id="RU365018"/>
    </source>
</evidence>
<dbReference type="GO" id="GO:0005794">
    <property type="term" value="C:Golgi apparatus"/>
    <property type="evidence" value="ECO:0007669"/>
    <property type="project" value="TreeGrafter"/>
</dbReference>
<comment type="catalytic activity">
    <reaction evidence="4 5">
        <text>L-tyrosyl-[protein] + 3'-phosphoadenylyl sulfate = O-sulfo-L-tyrosine-[protein] + adenosine 3',5'-bisphosphate + H(+)</text>
        <dbReference type="Rhea" id="RHEA:16801"/>
        <dbReference type="Rhea" id="RHEA-COMP:10136"/>
        <dbReference type="Rhea" id="RHEA-COMP:11688"/>
        <dbReference type="ChEBI" id="CHEBI:15378"/>
        <dbReference type="ChEBI" id="CHEBI:46858"/>
        <dbReference type="ChEBI" id="CHEBI:58339"/>
        <dbReference type="ChEBI" id="CHEBI:58343"/>
        <dbReference type="ChEBI" id="CHEBI:65286"/>
        <dbReference type="EC" id="2.8.2.20"/>
    </reaction>
</comment>
<organism evidence="7 8">
    <name type="scientific">Heligmosomoides polygyrus</name>
    <name type="common">Parasitic roundworm</name>
    <dbReference type="NCBI Taxonomy" id="6339"/>
    <lineage>
        <taxon>Eukaryota</taxon>
        <taxon>Metazoa</taxon>
        <taxon>Ecdysozoa</taxon>
        <taxon>Nematoda</taxon>
        <taxon>Chromadorea</taxon>
        <taxon>Rhabditida</taxon>
        <taxon>Rhabditina</taxon>
        <taxon>Rhabditomorpha</taxon>
        <taxon>Strongyloidea</taxon>
        <taxon>Heligmosomidae</taxon>
        <taxon>Heligmosomoides</taxon>
    </lineage>
</organism>
<comment type="function">
    <text evidence="5">Catalyzes the O-sulfation of tyrosine residues within acidic motifs of polypeptides, using 3'-phosphoadenylyl sulfate (PAPS) as cosubstrate.</text>
</comment>
<dbReference type="EC" id="2.8.2.20" evidence="2 5"/>
<accession>A0A183GPU2</accession>
<dbReference type="WBParaSite" id="HPBE_0002471201-mRNA-1">
    <property type="protein sequence ID" value="HPBE_0002471201-mRNA-1"/>
    <property type="gene ID" value="HPBE_0002471201"/>
</dbReference>
<protein>
    <recommendedName>
        <fullName evidence="2 5">Protein-tyrosine sulfotransferase</fullName>
        <ecNumber evidence="2 5">2.8.2.20</ecNumber>
    </recommendedName>
</protein>
<dbReference type="AlphaFoldDB" id="A0A183GPU2"/>
<name>A0A183GPU2_HELPZ</name>
<sequence>LKVPEPYLSMEMDKYSPFIFISGVKESGVSPMGAFINAHPYVHCRIAAGAIKQMLEIREKIVRNKVIMIGTGVPAPYLCIREEDVMTSAKFLSVVFPNARFVFMIRDGRSVVDNLMENKVYRRIHNISDFSDGLEDWDSRIEIMDKQCAAVGDRCLRVYYETLALHPERELRRVMKFLGLPWIDGVLRPNQEHMDEEDTIWWMRKRPRNQSTMWFVLINLNPVAVFMNVPGIFPASHGKRPRREMLSL</sequence>